<evidence type="ECO:0000313" key="2">
    <source>
        <dbReference type="Proteomes" id="UP001246858"/>
    </source>
</evidence>
<keyword evidence="2" id="KW-1185">Reference proteome</keyword>
<protein>
    <submittedName>
        <fullName evidence="1">Ferric-dicitrate binding protein FerR (Iron transport regulator)/nitrogen fixation protein</fullName>
    </submittedName>
</protein>
<sequence length="407" mass="44950">MTKEEQFREILNRYTTGKATEQEIAFLESSYQSWDDKDRSAYTPEFLDQINALLWARLSARLQLTETKSVPIIHIQSNQSLGRRIAIAAAVATIIVGAALFYYIQKTDTNQPVQLAHQNDIAPGRNGATLTLGNGKKIYLSDVKNGTIADESGVSITKDSKGQIIYTINQAVSSGNAINTLETSKGEQSQVQLPDGSTVYLNAASSLSYPANFTKQHERKVKLSGEAFFQVAKDKAHPFIVQTRGQQVQVLGTHFNINAYTDETDIKTTLLEGSVRVTPLSPPDNRRGAGGGEVIAFKGGIVLKPGQQSALTQTKKINIRDVDAEAEVAWKNGEFVFERENIKSIMRKISRWYNVDIVYEGDVEKKALWGSISRYSTVKEVLEMLSGTGAVVFEIRNKTIIVKPATK</sequence>
<accession>A0ACC6L3J1</accession>
<dbReference type="Proteomes" id="UP001246858">
    <property type="component" value="Unassembled WGS sequence"/>
</dbReference>
<reference evidence="1" key="1">
    <citation type="submission" date="2023-07" db="EMBL/GenBank/DDBJ databases">
        <title>Sorghum-associated microbial communities from plants grown in Nebraska, USA.</title>
        <authorList>
            <person name="Schachtman D."/>
        </authorList>
    </citation>
    <scope>NUCLEOTIDE SEQUENCE</scope>
    <source>
        <strain evidence="1">2697</strain>
    </source>
</reference>
<organism evidence="1 2">
    <name type="scientific">Pedobacter africanus</name>
    <dbReference type="NCBI Taxonomy" id="151894"/>
    <lineage>
        <taxon>Bacteria</taxon>
        <taxon>Pseudomonadati</taxon>
        <taxon>Bacteroidota</taxon>
        <taxon>Sphingobacteriia</taxon>
        <taxon>Sphingobacteriales</taxon>
        <taxon>Sphingobacteriaceae</taxon>
        <taxon>Pedobacter</taxon>
    </lineage>
</organism>
<evidence type="ECO:0000313" key="1">
    <source>
        <dbReference type="EMBL" id="MDR6786064.1"/>
    </source>
</evidence>
<comment type="caution">
    <text evidence="1">The sequence shown here is derived from an EMBL/GenBank/DDBJ whole genome shotgun (WGS) entry which is preliminary data.</text>
</comment>
<name>A0ACC6L3J1_9SPHI</name>
<proteinExistence type="predicted"/>
<dbReference type="EMBL" id="JAVDTF010000005">
    <property type="protein sequence ID" value="MDR6786064.1"/>
    <property type="molecule type" value="Genomic_DNA"/>
</dbReference>
<gene>
    <name evidence="1" type="ORF">J2X78_004656</name>
</gene>